<keyword evidence="6" id="KW-1185">Reference proteome</keyword>
<dbReference type="GO" id="GO:0003700">
    <property type="term" value="F:DNA-binding transcription factor activity"/>
    <property type="evidence" value="ECO:0007669"/>
    <property type="project" value="InterPro"/>
</dbReference>
<dbReference type="PANTHER" id="PTHR46796:SF6">
    <property type="entry name" value="ARAC SUBFAMILY"/>
    <property type="match status" value="1"/>
</dbReference>
<sequence length="272" mass="30182">MAGDWLDEIGFKVERRAISAGVTYVPASPHHRLGVHIGKPVNASCRCDGQHHNRVQSDGDIDIIPAGLDGEWEDDDDCSILRLWLSPRLLHGAAEDLGLDPARITLAPVFQHRDSRIEHIARALEAQFDATSRPDRLVAESLGKALAYQLIGSRFQPKGVPAEQRLSLSQRRRLVEFIGGHLAQDLSLAELARVAGISVSHLTALFRRSFGMPVHQYVIRRRVDRAKELIVSRELPLSEVALMTGFAHQSHMARMMRRHLGVTPTALSRTGS</sequence>
<evidence type="ECO:0000259" key="4">
    <source>
        <dbReference type="PROSITE" id="PS01124"/>
    </source>
</evidence>
<evidence type="ECO:0000313" key="5">
    <source>
        <dbReference type="EMBL" id="KQK29905.1"/>
    </source>
</evidence>
<reference evidence="5 6" key="1">
    <citation type="submission" date="2015-10" db="EMBL/GenBank/DDBJ databases">
        <title>Draft genome of Bosea thiooxidans.</title>
        <authorList>
            <person name="Wang X."/>
        </authorList>
    </citation>
    <scope>NUCLEOTIDE SEQUENCE [LARGE SCALE GENOMIC DNA]</scope>
    <source>
        <strain evidence="5 6">CGMCC 9174</strain>
    </source>
</reference>
<dbReference type="InterPro" id="IPR009057">
    <property type="entry name" value="Homeodomain-like_sf"/>
</dbReference>
<name>A0A0Q3M2M4_9HYPH</name>
<dbReference type="InterPro" id="IPR018060">
    <property type="entry name" value="HTH_AraC"/>
</dbReference>
<comment type="caution">
    <text evidence="5">The sequence shown here is derived from an EMBL/GenBank/DDBJ whole genome shotgun (WGS) entry which is preliminary data.</text>
</comment>
<evidence type="ECO:0000256" key="1">
    <source>
        <dbReference type="ARBA" id="ARBA00023015"/>
    </source>
</evidence>
<dbReference type="Proteomes" id="UP000051562">
    <property type="component" value="Unassembled WGS sequence"/>
</dbReference>
<dbReference type="InterPro" id="IPR050204">
    <property type="entry name" value="AraC_XylS_family_regulators"/>
</dbReference>
<accession>A0A0Q3M2M4</accession>
<keyword evidence="1" id="KW-0805">Transcription regulation</keyword>
<dbReference type="SMART" id="SM00342">
    <property type="entry name" value="HTH_ARAC"/>
    <property type="match status" value="1"/>
</dbReference>
<evidence type="ECO:0000256" key="2">
    <source>
        <dbReference type="ARBA" id="ARBA00023125"/>
    </source>
</evidence>
<dbReference type="PANTHER" id="PTHR46796">
    <property type="entry name" value="HTH-TYPE TRANSCRIPTIONAL ACTIVATOR RHAS-RELATED"/>
    <property type="match status" value="1"/>
</dbReference>
<dbReference type="AlphaFoldDB" id="A0A0Q3M2M4"/>
<keyword evidence="3" id="KW-0804">Transcription</keyword>
<dbReference type="GO" id="GO:0043565">
    <property type="term" value="F:sequence-specific DNA binding"/>
    <property type="evidence" value="ECO:0007669"/>
    <property type="project" value="InterPro"/>
</dbReference>
<dbReference type="Gene3D" id="1.10.10.60">
    <property type="entry name" value="Homeodomain-like"/>
    <property type="match status" value="1"/>
</dbReference>
<gene>
    <name evidence="5" type="ORF">ARD30_15725</name>
</gene>
<dbReference type="SUPFAM" id="SSF46689">
    <property type="entry name" value="Homeodomain-like"/>
    <property type="match status" value="2"/>
</dbReference>
<evidence type="ECO:0000256" key="3">
    <source>
        <dbReference type="ARBA" id="ARBA00023163"/>
    </source>
</evidence>
<dbReference type="EMBL" id="LMAR01000044">
    <property type="protein sequence ID" value="KQK29905.1"/>
    <property type="molecule type" value="Genomic_DNA"/>
</dbReference>
<protein>
    <submittedName>
        <fullName evidence="5">Transcriptional regulator</fullName>
    </submittedName>
</protein>
<dbReference type="PROSITE" id="PS01124">
    <property type="entry name" value="HTH_ARAC_FAMILY_2"/>
    <property type="match status" value="1"/>
</dbReference>
<evidence type="ECO:0000313" key="6">
    <source>
        <dbReference type="Proteomes" id="UP000051562"/>
    </source>
</evidence>
<keyword evidence="2" id="KW-0238">DNA-binding</keyword>
<dbReference type="RefSeq" id="WP_055728705.1">
    <property type="nucleotide sequence ID" value="NZ_LMAR01000044.1"/>
</dbReference>
<feature type="domain" description="HTH araC/xylS-type" evidence="4">
    <location>
        <begin position="172"/>
        <end position="270"/>
    </location>
</feature>
<dbReference type="Pfam" id="PF12833">
    <property type="entry name" value="HTH_18"/>
    <property type="match status" value="1"/>
</dbReference>
<proteinExistence type="predicted"/>
<organism evidence="5 6">
    <name type="scientific">Bosea thiooxidans</name>
    <dbReference type="NCBI Taxonomy" id="53254"/>
    <lineage>
        <taxon>Bacteria</taxon>
        <taxon>Pseudomonadati</taxon>
        <taxon>Pseudomonadota</taxon>
        <taxon>Alphaproteobacteria</taxon>
        <taxon>Hyphomicrobiales</taxon>
        <taxon>Boseaceae</taxon>
        <taxon>Bosea</taxon>
    </lineage>
</organism>